<evidence type="ECO:0000256" key="2">
    <source>
        <dbReference type="ARBA" id="ARBA00022692"/>
    </source>
</evidence>
<dbReference type="Pfam" id="PF01825">
    <property type="entry name" value="GPS"/>
    <property type="match status" value="1"/>
</dbReference>
<dbReference type="PROSITE" id="PS50221">
    <property type="entry name" value="GAIN_B"/>
    <property type="match status" value="1"/>
</dbReference>
<dbReference type="Pfam" id="PF00002">
    <property type="entry name" value="7tm_2"/>
    <property type="match status" value="1"/>
</dbReference>
<feature type="transmembrane region" description="Helical" evidence="7">
    <location>
        <begin position="244"/>
        <end position="268"/>
    </location>
</feature>
<dbReference type="SMART" id="SM00303">
    <property type="entry name" value="GPS"/>
    <property type="match status" value="1"/>
</dbReference>
<reference evidence="11" key="1">
    <citation type="submission" date="2019-08" db="EMBL/GenBank/DDBJ databases">
        <title>Three high-quality genomes provides insights into domestication of ducks.</title>
        <authorList>
            <person name="Hou Z.C."/>
            <person name="Zhu F."/>
            <person name="Yin Z.T."/>
            <person name="Zhang F."/>
        </authorList>
    </citation>
    <scope>NUCLEOTIDE SEQUENCE [LARGE SCALE GENOMIC DNA]</scope>
</reference>
<evidence type="ECO:0000313" key="12">
    <source>
        <dbReference type="Proteomes" id="UP000694400"/>
    </source>
</evidence>
<keyword evidence="3 7" id="KW-1133">Transmembrane helix</keyword>
<dbReference type="GO" id="GO:0004930">
    <property type="term" value="F:G protein-coupled receptor activity"/>
    <property type="evidence" value="ECO:0007669"/>
    <property type="project" value="InterPro"/>
</dbReference>
<dbReference type="PANTHER" id="PTHR12011:SF326">
    <property type="entry name" value="ADHESION G-PROTEIN COUPLED RECEPTOR G5"/>
    <property type="match status" value="1"/>
</dbReference>
<dbReference type="GO" id="GO:0005886">
    <property type="term" value="C:plasma membrane"/>
    <property type="evidence" value="ECO:0007669"/>
    <property type="project" value="TreeGrafter"/>
</dbReference>
<dbReference type="Ensembl" id="ENSAPLT00020012690.1">
    <property type="protein sequence ID" value="ENSAPLP00020011788.1"/>
    <property type="gene ID" value="ENSAPLG00020008681.1"/>
</dbReference>
<organism evidence="11 12">
    <name type="scientific">Anas platyrhynchos</name>
    <name type="common">Mallard</name>
    <name type="synonym">Anas boschas</name>
    <dbReference type="NCBI Taxonomy" id="8839"/>
    <lineage>
        <taxon>Eukaryota</taxon>
        <taxon>Metazoa</taxon>
        <taxon>Chordata</taxon>
        <taxon>Craniata</taxon>
        <taxon>Vertebrata</taxon>
        <taxon>Euteleostomi</taxon>
        <taxon>Archelosauria</taxon>
        <taxon>Archosauria</taxon>
        <taxon>Dinosauria</taxon>
        <taxon>Saurischia</taxon>
        <taxon>Theropoda</taxon>
        <taxon>Coelurosauria</taxon>
        <taxon>Aves</taxon>
        <taxon>Neognathae</taxon>
        <taxon>Galloanserae</taxon>
        <taxon>Anseriformes</taxon>
        <taxon>Anatidae</taxon>
        <taxon>Anatinae</taxon>
        <taxon>Anas</taxon>
    </lineage>
</organism>
<dbReference type="InterPro" id="IPR000203">
    <property type="entry name" value="GPS"/>
</dbReference>
<evidence type="ECO:0000256" key="5">
    <source>
        <dbReference type="ARBA" id="ARBA00023157"/>
    </source>
</evidence>
<protein>
    <submittedName>
        <fullName evidence="11">Adhesion G protein-coupled receptor G5</fullName>
    </submittedName>
</protein>
<feature type="signal peptide" evidence="8">
    <location>
        <begin position="1"/>
        <end position="21"/>
    </location>
</feature>
<feature type="transmembrane region" description="Helical" evidence="7">
    <location>
        <begin position="310"/>
        <end position="336"/>
    </location>
</feature>
<dbReference type="Proteomes" id="UP000694400">
    <property type="component" value="Chromosome 13"/>
</dbReference>
<dbReference type="PANTHER" id="PTHR12011">
    <property type="entry name" value="ADHESION G-PROTEIN COUPLED RECEPTOR"/>
    <property type="match status" value="1"/>
</dbReference>
<feature type="region of interest" description="Disordered" evidence="6">
    <location>
        <begin position="417"/>
        <end position="445"/>
    </location>
</feature>
<feature type="transmembrane region" description="Helical" evidence="7">
    <location>
        <begin position="280"/>
        <end position="298"/>
    </location>
</feature>
<keyword evidence="5" id="KW-1015">Disulfide bond</keyword>
<evidence type="ECO:0000256" key="1">
    <source>
        <dbReference type="ARBA" id="ARBA00004141"/>
    </source>
</evidence>
<dbReference type="AlphaFoldDB" id="A0A8B9SVX4"/>
<dbReference type="PRINTS" id="PR00249">
    <property type="entry name" value="GPCRSECRETIN"/>
</dbReference>
<reference evidence="11" key="2">
    <citation type="submission" date="2025-08" db="UniProtKB">
        <authorList>
            <consortium name="Ensembl"/>
        </authorList>
    </citation>
    <scope>IDENTIFICATION</scope>
</reference>
<evidence type="ECO:0000256" key="3">
    <source>
        <dbReference type="ARBA" id="ARBA00022989"/>
    </source>
</evidence>
<sequence length="497" mass="54571">MEMPTLLLTTLVLCLAGSVLPNEDIEIIESCMQDLDVGLEEGNPQYNWDRLNRLEQALARSKPGKEGCHFQTNLVEAHVYSVTADSFKGLNLSSSAAKSKGRSKAQPKHAMRFPGELMHSMRAREEHKLICIYIHSPCIFLDEQNSSVLNNHILGAFLQNRAVTGLRRPVEIQFWHNLVLDASNATCVFWVPGAGAGRAGSWSREGCETEHREGTVVCHCSHLTYFAVLMIQAQNLSQPVLESLTYISTVGCSISAAATFCTLLLCCFFRRRPKDTTTRIHMNLLAALFLLNGSFLLSKPLATSTELCQAAAALLHGSLLCSLAWMGAEAFHLYLLLVKVYNIYIQHYLLKLCLCAWGLPTLVVIAVVIFRGETYGHHAISTTDGYQNTNMCWLTSKPGPLCHPVLCWPHPALQHADAGGRGSNAEEDQEPEGAGEKGLGDGAGAHLPAGNHLGLGLLQLRRPSHPPALPLHHPQLPARSLHLPVVHHHIPPQQVQH</sequence>
<name>A0A8B9SVX4_ANAPL</name>
<proteinExistence type="predicted"/>
<feature type="transmembrane region" description="Helical" evidence="7">
    <location>
        <begin position="348"/>
        <end position="370"/>
    </location>
</feature>
<evidence type="ECO:0000256" key="6">
    <source>
        <dbReference type="SAM" id="MobiDB-lite"/>
    </source>
</evidence>
<dbReference type="GO" id="GO:0007189">
    <property type="term" value="P:adenylate cyclase-activating G protein-coupled receptor signaling pathway"/>
    <property type="evidence" value="ECO:0007669"/>
    <property type="project" value="TreeGrafter"/>
</dbReference>
<feature type="domain" description="GAIN-B" evidence="9">
    <location>
        <begin position="81"/>
        <end position="236"/>
    </location>
</feature>
<dbReference type="InterPro" id="IPR017981">
    <property type="entry name" value="GPCR_2-like_7TM"/>
</dbReference>
<evidence type="ECO:0000256" key="4">
    <source>
        <dbReference type="ARBA" id="ARBA00023136"/>
    </source>
</evidence>
<feature type="domain" description="G-protein coupled receptors family 2 profile 2" evidence="10">
    <location>
        <begin position="244"/>
        <end position="394"/>
    </location>
</feature>
<evidence type="ECO:0000259" key="10">
    <source>
        <dbReference type="PROSITE" id="PS50261"/>
    </source>
</evidence>
<evidence type="ECO:0000256" key="8">
    <source>
        <dbReference type="SAM" id="SignalP"/>
    </source>
</evidence>
<keyword evidence="4 7" id="KW-0472">Membrane</keyword>
<feature type="chain" id="PRO_5034875260" evidence="8">
    <location>
        <begin position="22"/>
        <end position="497"/>
    </location>
</feature>
<dbReference type="Gene3D" id="1.20.1070.10">
    <property type="entry name" value="Rhodopsin 7-helix transmembrane proteins"/>
    <property type="match status" value="1"/>
</dbReference>
<dbReference type="InterPro" id="IPR000832">
    <property type="entry name" value="GPCR_2_secretin-like"/>
</dbReference>
<dbReference type="Gene3D" id="2.60.220.50">
    <property type="match status" value="1"/>
</dbReference>
<keyword evidence="8" id="KW-0732">Signal</keyword>
<dbReference type="InterPro" id="IPR057244">
    <property type="entry name" value="GAIN_B"/>
</dbReference>
<evidence type="ECO:0000256" key="7">
    <source>
        <dbReference type="SAM" id="Phobius"/>
    </source>
</evidence>
<evidence type="ECO:0000259" key="9">
    <source>
        <dbReference type="PROSITE" id="PS50221"/>
    </source>
</evidence>
<accession>A0A8B9SVX4</accession>
<comment type="subcellular location">
    <subcellularLocation>
        <location evidence="1">Membrane</location>
        <topology evidence="1">Multi-pass membrane protein</topology>
    </subcellularLocation>
</comment>
<evidence type="ECO:0000313" key="11">
    <source>
        <dbReference type="Ensembl" id="ENSAPLP00020011788.1"/>
    </source>
</evidence>
<dbReference type="InterPro" id="IPR046338">
    <property type="entry name" value="GAIN_dom_sf"/>
</dbReference>
<dbReference type="PROSITE" id="PS50261">
    <property type="entry name" value="G_PROTEIN_RECEP_F2_4"/>
    <property type="match status" value="1"/>
</dbReference>
<keyword evidence="2 7" id="KW-0812">Transmembrane</keyword>
<reference evidence="11" key="3">
    <citation type="submission" date="2025-09" db="UniProtKB">
        <authorList>
            <consortium name="Ensembl"/>
        </authorList>
    </citation>
    <scope>IDENTIFICATION</scope>
</reference>
<dbReference type="GO" id="GO:0007166">
    <property type="term" value="P:cell surface receptor signaling pathway"/>
    <property type="evidence" value="ECO:0007669"/>
    <property type="project" value="InterPro"/>
</dbReference>